<feature type="domain" description="Response regulatory" evidence="3">
    <location>
        <begin position="30"/>
        <end position="144"/>
    </location>
</feature>
<feature type="modified residue" description="4-aspartylphosphate" evidence="2">
    <location>
        <position position="79"/>
    </location>
</feature>
<dbReference type="PANTHER" id="PTHR44591:SF23">
    <property type="entry name" value="CHEY SUBFAMILY"/>
    <property type="match status" value="1"/>
</dbReference>
<sequence length="145" mass="16062">MAFLFLPEKVVVYETEISMPLRPDVAPRKNILVVDSERVTRLTFESILTRAGYRVVTAANLDEALQALQRMRFHAILADIVRGRGPALDLLAMMDNAGDSTPLVVVDKHEDSESAGACLSLGACRYLAKPVHTDELLRVMKQVLN</sequence>
<dbReference type="InterPro" id="IPR001789">
    <property type="entry name" value="Sig_transdc_resp-reg_receiver"/>
</dbReference>
<protein>
    <recommendedName>
        <fullName evidence="3">Response regulatory domain-containing protein</fullName>
    </recommendedName>
</protein>
<accession>A0A7M3MD25</accession>
<organism evidence="4 5">
    <name type="scientific">Oceanidesulfovibrio indonesiensis</name>
    <dbReference type="NCBI Taxonomy" id="54767"/>
    <lineage>
        <taxon>Bacteria</taxon>
        <taxon>Pseudomonadati</taxon>
        <taxon>Thermodesulfobacteriota</taxon>
        <taxon>Desulfovibrionia</taxon>
        <taxon>Desulfovibrionales</taxon>
        <taxon>Desulfovibrionaceae</taxon>
        <taxon>Oceanidesulfovibrio</taxon>
    </lineage>
</organism>
<dbReference type="SMART" id="SM00448">
    <property type="entry name" value="REC"/>
    <property type="match status" value="1"/>
</dbReference>
<dbReference type="AlphaFoldDB" id="A0A7M3MD25"/>
<evidence type="ECO:0000256" key="1">
    <source>
        <dbReference type="ARBA" id="ARBA00022553"/>
    </source>
</evidence>
<dbReference type="PANTHER" id="PTHR44591">
    <property type="entry name" value="STRESS RESPONSE REGULATOR PROTEIN 1"/>
    <property type="match status" value="1"/>
</dbReference>
<dbReference type="Gene3D" id="3.40.50.2300">
    <property type="match status" value="1"/>
</dbReference>
<evidence type="ECO:0000313" key="5">
    <source>
        <dbReference type="Proteomes" id="UP000448292"/>
    </source>
</evidence>
<dbReference type="GO" id="GO:0000160">
    <property type="term" value="P:phosphorelay signal transduction system"/>
    <property type="evidence" value="ECO:0007669"/>
    <property type="project" value="InterPro"/>
</dbReference>
<gene>
    <name evidence="4" type="ORF">DPQ33_12240</name>
</gene>
<dbReference type="CDD" id="cd00156">
    <property type="entry name" value="REC"/>
    <property type="match status" value="1"/>
</dbReference>
<dbReference type="PROSITE" id="PS50110">
    <property type="entry name" value="RESPONSE_REGULATORY"/>
    <property type="match status" value="1"/>
</dbReference>
<proteinExistence type="predicted"/>
<name>A0A7M3MD25_9BACT</name>
<dbReference type="EMBL" id="QMIE01000011">
    <property type="protein sequence ID" value="TVM16385.1"/>
    <property type="molecule type" value="Genomic_DNA"/>
</dbReference>
<keyword evidence="1 2" id="KW-0597">Phosphoprotein</keyword>
<dbReference type="RefSeq" id="WP_144303508.1">
    <property type="nucleotide sequence ID" value="NZ_QMIE01000011.1"/>
</dbReference>
<evidence type="ECO:0000256" key="2">
    <source>
        <dbReference type="PROSITE-ProRule" id="PRU00169"/>
    </source>
</evidence>
<keyword evidence="5" id="KW-1185">Reference proteome</keyword>
<reference evidence="4 5" key="1">
    <citation type="submission" date="2018-06" db="EMBL/GenBank/DDBJ databases">
        <title>Complete genome of Desulfovibrio indonesiensis P37SLT.</title>
        <authorList>
            <person name="Crispim J.S."/>
            <person name="Vidigal P.M.P."/>
            <person name="Silva L.C.F."/>
            <person name="Laguardia C.N."/>
            <person name="Araujo L.C."/>
            <person name="Dias R.S."/>
            <person name="Sousa M.P."/>
            <person name="Paula S.O."/>
            <person name="Silva C."/>
        </authorList>
    </citation>
    <scope>NUCLEOTIDE SEQUENCE [LARGE SCALE GENOMIC DNA]</scope>
    <source>
        <strain evidence="4 5">P37SLT</strain>
    </source>
</reference>
<dbReference type="SUPFAM" id="SSF52172">
    <property type="entry name" value="CheY-like"/>
    <property type="match status" value="1"/>
</dbReference>
<evidence type="ECO:0000313" key="4">
    <source>
        <dbReference type="EMBL" id="TVM16385.1"/>
    </source>
</evidence>
<dbReference type="OrthoDB" id="9793549at2"/>
<comment type="caution">
    <text evidence="4">The sequence shown here is derived from an EMBL/GenBank/DDBJ whole genome shotgun (WGS) entry which is preliminary data.</text>
</comment>
<dbReference type="InterPro" id="IPR011006">
    <property type="entry name" value="CheY-like_superfamily"/>
</dbReference>
<dbReference type="InterPro" id="IPR050595">
    <property type="entry name" value="Bact_response_regulator"/>
</dbReference>
<evidence type="ECO:0000259" key="3">
    <source>
        <dbReference type="PROSITE" id="PS50110"/>
    </source>
</evidence>
<dbReference type="Pfam" id="PF00072">
    <property type="entry name" value="Response_reg"/>
    <property type="match status" value="1"/>
</dbReference>
<dbReference type="Proteomes" id="UP000448292">
    <property type="component" value="Unassembled WGS sequence"/>
</dbReference>